<organism evidence="1 2">
    <name type="scientific">Dickeya dianthicola</name>
    <dbReference type="NCBI Taxonomy" id="204039"/>
    <lineage>
        <taxon>Bacteria</taxon>
        <taxon>Pseudomonadati</taxon>
        <taxon>Pseudomonadota</taxon>
        <taxon>Gammaproteobacteria</taxon>
        <taxon>Enterobacterales</taxon>
        <taxon>Pectobacteriaceae</taxon>
        <taxon>Dickeya</taxon>
    </lineage>
</organism>
<proteinExistence type="predicted"/>
<gene>
    <name evidence="1" type="ORF">DF213_13495</name>
</gene>
<evidence type="ECO:0000313" key="2">
    <source>
        <dbReference type="Proteomes" id="UP000245055"/>
    </source>
</evidence>
<comment type="caution">
    <text evidence="1">The sequence shown here is derived from an EMBL/GenBank/DDBJ whole genome shotgun (WGS) entry which is preliminary data.</text>
</comment>
<dbReference type="RefSeq" id="WP_099327147.1">
    <property type="nucleotide sequence ID" value="NZ_CP162003.1"/>
</dbReference>
<evidence type="ECO:0000313" key="1">
    <source>
        <dbReference type="EMBL" id="PWD72574.1"/>
    </source>
</evidence>
<dbReference type="AlphaFoldDB" id="A0AAX1C5I8"/>
<accession>A0AAX1C5I8</accession>
<name>A0AAX1C5I8_9GAMM</name>
<dbReference type="Proteomes" id="UP000245055">
    <property type="component" value="Unassembled WGS sequence"/>
</dbReference>
<dbReference type="InterPro" id="IPR025169">
    <property type="entry name" value="DUF3927"/>
</dbReference>
<protein>
    <submittedName>
        <fullName evidence="1">DUF3927 domain-containing protein</fullName>
    </submittedName>
</protein>
<dbReference type="Pfam" id="PF13064">
    <property type="entry name" value="DUF3927"/>
    <property type="match status" value="1"/>
</dbReference>
<dbReference type="EMBL" id="QESZ01000018">
    <property type="protein sequence ID" value="PWD72574.1"/>
    <property type="molecule type" value="Genomic_DNA"/>
</dbReference>
<sequence>MDGLTNKLRLAAAMVLAFMAVAVDFSSYLLSVASDAFFIGAMVAVIWAPLTKKA</sequence>
<reference evidence="1 2" key="1">
    <citation type="submission" date="2018-05" db="EMBL/GenBank/DDBJ databases">
        <title>Genomic diversity of pathogens causing Blackleg of Potato in Pakistan.</title>
        <authorList>
            <person name="Sarfraz S."/>
            <person name="Riaz K."/>
            <person name="Oulghazi S."/>
            <person name="Cigna J."/>
            <person name="Sahi S.T."/>
            <person name="Khan S.H."/>
            <person name="Hameed A."/>
            <person name="Faure D."/>
        </authorList>
    </citation>
    <scope>NUCLEOTIDE SEQUENCE [LARGE SCALE GENOMIC DNA]</scope>
    <source>
        <strain evidence="1 2">SS70</strain>
    </source>
</reference>